<dbReference type="PANTHER" id="PTHR43048">
    <property type="entry name" value="METHYLMALONYL-COA EPIMERASE"/>
    <property type="match status" value="1"/>
</dbReference>
<evidence type="ECO:0000256" key="1">
    <source>
        <dbReference type="ARBA" id="ARBA00022723"/>
    </source>
</evidence>
<dbReference type="EMBL" id="JPKR02000003">
    <property type="protein sequence ID" value="KGD72797.1"/>
    <property type="molecule type" value="Genomic_DNA"/>
</dbReference>
<dbReference type="RefSeq" id="WP_038020473.1">
    <property type="nucleotide sequence ID" value="NZ_JPKR02000003.1"/>
</dbReference>
<dbReference type="AlphaFoldDB" id="A0A095T7W6"/>
<feature type="domain" description="VOC" evidence="2">
    <location>
        <begin position="5"/>
        <end position="155"/>
    </location>
</feature>
<dbReference type="InterPro" id="IPR029068">
    <property type="entry name" value="Glyas_Bleomycin-R_OHBP_Dase"/>
</dbReference>
<proteinExistence type="predicted"/>
<dbReference type="OrthoDB" id="2613830at2"/>
<comment type="caution">
    <text evidence="3">The sequence shown here is derived from an EMBL/GenBank/DDBJ whole genome shotgun (WGS) entry which is preliminary data.</text>
</comment>
<gene>
    <name evidence="3" type="ORF">HA49_11245</name>
</gene>
<dbReference type="InterPro" id="IPR051785">
    <property type="entry name" value="MMCE/EMCE_epimerase"/>
</dbReference>
<keyword evidence="4" id="KW-1185">Reference proteome</keyword>
<dbReference type="GO" id="GO:0004493">
    <property type="term" value="F:methylmalonyl-CoA epimerase activity"/>
    <property type="evidence" value="ECO:0007669"/>
    <property type="project" value="TreeGrafter"/>
</dbReference>
<dbReference type="eggNOG" id="COG0346">
    <property type="taxonomic scope" value="Bacteria"/>
</dbReference>
<evidence type="ECO:0000259" key="2">
    <source>
        <dbReference type="PROSITE" id="PS51819"/>
    </source>
</evidence>
<dbReference type="GO" id="GO:0046491">
    <property type="term" value="P:L-methylmalonyl-CoA metabolic process"/>
    <property type="evidence" value="ECO:0007669"/>
    <property type="project" value="TreeGrafter"/>
</dbReference>
<accession>A0A095T7W6</accession>
<dbReference type="Gene3D" id="3.10.180.10">
    <property type="entry name" value="2,3-Dihydroxybiphenyl 1,2-Dioxygenase, domain 1"/>
    <property type="match status" value="1"/>
</dbReference>
<dbReference type="SUPFAM" id="SSF54593">
    <property type="entry name" value="Glyoxalase/Bleomycin resistance protein/Dihydroxybiphenyl dioxygenase"/>
    <property type="match status" value="1"/>
</dbReference>
<evidence type="ECO:0000313" key="3">
    <source>
        <dbReference type="EMBL" id="KGD72797.1"/>
    </source>
</evidence>
<dbReference type="InterPro" id="IPR037523">
    <property type="entry name" value="VOC_core"/>
</dbReference>
<sequence>MTFRGIEHIGITVSHLGEAEDFFVNALGAEVLYRMVPPDEHDKEISGENMYPLNGFPAEMKVTGLAMLRLANGCNIELFQTQPDFGNRQANIAQPGIHHFSVYVDDINLAGERMREYGVKMFEGPSDCFSYEEGKGNQTWFGMTPFGVLIELITLPSALKYDKEATASRWIPAS</sequence>
<dbReference type="Pfam" id="PF13669">
    <property type="entry name" value="Glyoxalase_4"/>
    <property type="match status" value="1"/>
</dbReference>
<dbReference type="GO" id="GO:0051213">
    <property type="term" value="F:dioxygenase activity"/>
    <property type="evidence" value="ECO:0007669"/>
    <property type="project" value="UniProtKB-KW"/>
</dbReference>
<dbReference type="PROSITE" id="PS51819">
    <property type="entry name" value="VOC"/>
    <property type="match status" value="1"/>
</dbReference>
<keyword evidence="1" id="KW-0479">Metal-binding</keyword>
<name>A0A095T7W6_9GAMM</name>
<evidence type="ECO:0000313" key="4">
    <source>
        <dbReference type="Proteomes" id="UP000029577"/>
    </source>
</evidence>
<protein>
    <submittedName>
        <fullName evidence="3">Glyoxalase/bleomycin resistance protein/dioxygenase</fullName>
    </submittedName>
</protein>
<dbReference type="PANTHER" id="PTHR43048:SF6">
    <property type="entry name" value="BLR8189 PROTEIN"/>
    <property type="match status" value="1"/>
</dbReference>
<dbReference type="GO" id="GO:0046872">
    <property type="term" value="F:metal ion binding"/>
    <property type="evidence" value="ECO:0007669"/>
    <property type="project" value="UniProtKB-KW"/>
</dbReference>
<dbReference type="Proteomes" id="UP000029577">
    <property type="component" value="Unassembled WGS sequence"/>
</dbReference>
<dbReference type="STRING" id="642227.HA49_11245"/>
<organism evidence="3 4">
    <name type="scientific">Tatumella morbirosei</name>
    <dbReference type="NCBI Taxonomy" id="642227"/>
    <lineage>
        <taxon>Bacteria</taxon>
        <taxon>Pseudomonadati</taxon>
        <taxon>Pseudomonadota</taxon>
        <taxon>Gammaproteobacteria</taxon>
        <taxon>Enterobacterales</taxon>
        <taxon>Erwiniaceae</taxon>
        <taxon>Tatumella</taxon>
    </lineage>
</organism>
<reference evidence="3" key="1">
    <citation type="submission" date="2014-12" db="EMBL/GenBank/DDBJ databases">
        <title>The draft genome of the Tatumella morbirosei type strain, LMG23360T isolated from pineapple rot.</title>
        <authorList>
            <person name="Smits T.H."/>
            <person name="Palmer M."/>
            <person name="Venter S.N."/>
            <person name="Duffy B."/>
            <person name="Steenkamp E.T."/>
            <person name="Chan W.Y."/>
            <person name="Coutinho T.A."/>
            <person name="Coetzee M.P."/>
            <person name="De Maayer P."/>
        </authorList>
    </citation>
    <scope>NUCLEOTIDE SEQUENCE [LARGE SCALE GENOMIC DNA]</scope>
    <source>
        <strain evidence="3">LMG 23360</strain>
    </source>
</reference>